<name>A0A942WQX5_VEIPA</name>
<accession>A0A942WQX5</accession>
<protein>
    <submittedName>
        <fullName evidence="1">Uncharacterized protein</fullName>
    </submittedName>
</protein>
<sequence>MKIWNFKNYADCESYRENKDLIETWFYECKSLEDVKKLIAFLYSINEEDILDHEIERFIGEINTHGIETFLKQYYQFRRFGFLSKIILVA</sequence>
<gene>
    <name evidence="1" type="ORF">KHZ90_08510</name>
</gene>
<evidence type="ECO:0000313" key="1">
    <source>
        <dbReference type="EMBL" id="MBS4893803.1"/>
    </source>
</evidence>
<organism evidence="1 2">
    <name type="scientific">Veillonella parvula</name>
    <name type="common">Staphylococcus parvulus</name>
    <dbReference type="NCBI Taxonomy" id="29466"/>
    <lineage>
        <taxon>Bacteria</taxon>
        <taxon>Bacillati</taxon>
        <taxon>Bacillota</taxon>
        <taxon>Negativicutes</taxon>
        <taxon>Veillonellales</taxon>
        <taxon>Veillonellaceae</taxon>
        <taxon>Veillonella</taxon>
    </lineage>
</organism>
<dbReference type="EMBL" id="JAGZMU010000005">
    <property type="protein sequence ID" value="MBS4893803.1"/>
    <property type="molecule type" value="Genomic_DNA"/>
</dbReference>
<dbReference type="AlphaFoldDB" id="A0A942WQX5"/>
<dbReference type="Proteomes" id="UP000778864">
    <property type="component" value="Unassembled WGS sequence"/>
</dbReference>
<proteinExistence type="predicted"/>
<dbReference type="RefSeq" id="WP_278468127.1">
    <property type="nucleotide sequence ID" value="NZ_JAGZMU010000005.1"/>
</dbReference>
<comment type="caution">
    <text evidence="1">The sequence shown here is derived from an EMBL/GenBank/DDBJ whole genome shotgun (WGS) entry which is preliminary data.</text>
</comment>
<evidence type="ECO:0000313" key="2">
    <source>
        <dbReference type="Proteomes" id="UP000778864"/>
    </source>
</evidence>
<reference evidence="1" key="1">
    <citation type="submission" date="2021-02" db="EMBL/GenBank/DDBJ databases">
        <title>Infant gut strain persistence is associated with maternal origin, phylogeny, and functional potential including surface adhesion and iron acquisition.</title>
        <authorList>
            <person name="Lou Y.C."/>
        </authorList>
    </citation>
    <scope>NUCLEOTIDE SEQUENCE</scope>
    <source>
        <strain evidence="1">L3_108_031G1_dasL3_108_031G1_concoct_20</strain>
    </source>
</reference>